<dbReference type="Proteomes" id="UP000235786">
    <property type="component" value="Unassembled WGS sequence"/>
</dbReference>
<dbReference type="Gene3D" id="2.40.40.10">
    <property type="entry name" value="RlpA-like domain"/>
    <property type="match status" value="1"/>
</dbReference>
<dbReference type="Gene3D" id="2.60.40.760">
    <property type="entry name" value="Expansin, cellulose-binding-like domain"/>
    <property type="match status" value="1"/>
</dbReference>
<dbReference type="STRING" id="1149755.A0A2J6S7T4"/>
<feature type="domain" description="Expansin-like EG45" evidence="3">
    <location>
        <begin position="39"/>
        <end position="131"/>
    </location>
</feature>
<keyword evidence="5" id="KW-1185">Reference proteome</keyword>
<evidence type="ECO:0000256" key="2">
    <source>
        <dbReference type="SAM" id="SignalP"/>
    </source>
</evidence>
<reference evidence="4 5" key="1">
    <citation type="submission" date="2016-04" db="EMBL/GenBank/DDBJ databases">
        <title>A degradative enzymes factory behind the ericoid mycorrhizal symbiosis.</title>
        <authorList>
            <consortium name="DOE Joint Genome Institute"/>
            <person name="Martino E."/>
            <person name="Morin E."/>
            <person name="Grelet G."/>
            <person name="Kuo A."/>
            <person name="Kohler A."/>
            <person name="Daghino S."/>
            <person name="Barry K."/>
            <person name="Choi C."/>
            <person name="Cichocki N."/>
            <person name="Clum A."/>
            <person name="Copeland A."/>
            <person name="Hainaut M."/>
            <person name="Haridas S."/>
            <person name="Labutti K."/>
            <person name="Lindquist E."/>
            <person name="Lipzen A."/>
            <person name="Khouja H.-R."/>
            <person name="Murat C."/>
            <person name="Ohm R."/>
            <person name="Olson A."/>
            <person name="Spatafora J."/>
            <person name="Veneault-Fourrey C."/>
            <person name="Henrissat B."/>
            <person name="Grigoriev I."/>
            <person name="Martin F."/>
            <person name="Perotto S."/>
        </authorList>
    </citation>
    <scope>NUCLEOTIDE SEQUENCE [LARGE SCALE GENOMIC DNA]</scope>
    <source>
        <strain evidence="4 5">F</strain>
    </source>
</reference>
<protein>
    <submittedName>
        <fullName evidence="4">Carbohydrate-binding module family 63</fullName>
    </submittedName>
</protein>
<dbReference type="PANTHER" id="PTHR31836">
    <property type="match status" value="1"/>
</dbReference>
<accession>A0A2J6S7T4</accession>
<proteinExistence type="predicted"/>
<sequence>MRFSSAIVASASLALASGAVLGKRALDGQATFYGGNVAGGACSFSTYTLPSSIFGTALSDSNWDDAAECGACISVTGPDGNSITAMIVDECPGCGTNHLDLFPNAFSALANPTLGVIDVAWSYINCPITSPLQVHNKEGVSAYWFSLQVVNANKRVASLDVSTDGGSTWQSTTRQSYNFFENSSGFGTTTVDVKVTSIDGDVVIIENVDVTPDLVVTASANFGSSGAAATPADPVVASSSSAAPVVVPSSTVEAVVATPTPTPTPTTAAGADFVEYPTQAATYPVAVVPTTSSSTITPAPVPTSTSAPEIVYVTIEACPA</sequence>
<evidence type="ECO:0000256" key="1">
    <source>
        <dbReference type="ARBA" id="ARBA00022729"/>
    </source>
</evidence>
<dbReference type="NCBIfam" id="NF041144">
    <property type="entry name" value="expansin_EXLX1"/>
    <property type="match status" value="1"/>
</dbReference>
<dbReference type="InterPro" id="IPR051477">
    <property type="entry name" value="Expansin_CellWall"/>
</dbReference>
<dbReference type="InterPro" id="IPR049818">
    <property type="entry name" value="Expansin_EXLX1-like"/>
</dbReference>
<keyword evidence="1 2" id="KW-0732">Signal</keyword>
<dbReference type="PROSITE" id="PS50842">
    <property type="entry name" value="EXPANSIN_EG45"/>
    <property type="match status" value="1"/>
</dbReference>
<dbReference type="Pfam" id="PF03330">
    <property type="entry name" value="DPBB_1"/>
    <property type="match status" value="1"/>
</dbReference>
<dbReference type="InterPro" id="IPR036908">
    <property type="entry name" value="RlpA-like_sf"/>
</dbReference>
<organism evidence="4 5">
    <name type="scientific">Hyaloscypha variabilis (strain UAMH 11265 / GT02V1 / F)</name>
    <name type="common">Meliniomyces variabilis</name>
    <dbReference type="NCBI Taxonomy" id="1149755"/>
    <lineage>
        <taxon>Eukaryota</taxon>
        <taxon>Fungi</taxon>
        <taxon>Dikarya</taxon>
        <taxon>Ascomycota</taxon>
        <taxon>Pezizomycotina</taxon>
        <taxon>Leotiomycetes</taxon>
        <taxon>Helotiales</taxon>
        <taxon>Hyaloscyphaceae</taxon>
        <taxon>Hyaloscypha</taxon>
        <taxon>Hyaloscypha variabilis</taxon>
    </lineage>
</organism>
<feature type="chain" id="PRO_5014322062" evidence="2">
    <location>
        <begin position="23"/>
        <end position="320"/>
    </location>
</feature>
<dbReference type="InterPro" id="IPR007112">
    <property type="entry name" value="Expansin/allergen_DPBB_dom"/>
</dbReference>
<feature type="signal peptide" evidence="2">
    <location>
        <begin position="1"/>
        <end position="22"/>
    </location>
</feature>
<evidence type="ECO:0000313" key="4">
    <source>
        <dbReference type="EMBL" id="PMD46806.1"/>
    </source>
</evidence>
<name>A0A2J6S7T4_HYAVF</name>
<dbReference type="OrthoDB" id="406505at2759"/>
<dbReference type="CDD" id="cd22271">
    <property type="entry name" value="DPBB_EXP_N-like"/>
    <property type="match status" value="1"/>
</dbReference>
<dbReference type="PANTHER" id="PTHR31836:SF21">
    <property type="entry name" value="EXPANSIN-LIKE PROTEIN 7"/>
    <property type="match status" value="1"/>
</dbReference>
<dbReference type="InterPro" id="IPR009009">
    <property type="entry name" value="RlpA-like_DPBB"/>
</dbReference>
<dbReference type="SUPFAM" id="SSF50685">
    <property type="entry name" value="Barwin-like endoglucanases"/>
    <property type="match status" value="1"/>
</dbReference>
<gene>
    <name evidence="4" type="ORF">L207DRAFT_417865</name>
</gene>
<dbReference type="EMBL" id="KZ613939">
    <property type="protein sequence ID" value="PMD46806.1"/>
    <property type="molecule type" value="Genomic_DNA"/>
</dbReference>
<evidence type="ECO:0000313" key="5">
    <source>
        <dbReference type="Proteomes" id="UP000235786"/>
    </source>
</evidence>
<dbReference type="AlphaFoldDB" id="A0A2J6S7T4"/>
<dbReference type="SUPFAM" id="SSF49590">
    <property type="entry name" value="PHL pollen allergen"/>
    <property type="match status" value="1"/>
</dbReference>
<dbReference type="InterPro" id="IPR036749">
    <property type="entry name" value="Expansin_CBD_sf"/>
</dbReference>
<evidence type="ECO:0000259" key="3">
    <source>
        <dbReference type="PROSITE" id="PS50842"/>
    </source>
</evidence>